<evidence type="ECO:0000256" key="2">
    <source>
        <dbReference type="ARBA" id="ARBA00008029"/>
    </source>
</evidence>
<dbReference type="EMBL" id="JADGJD010000040">
    <property type="protein sequence ID" value="KAJ3056250.1"/>
    <property type="molecule type" value="Genomic_DNA"/>
</dbReference>
<sequence>MNRKDGDVQALKTEKRKLVDENLKLQRNVLELERRNGELQLKLENDEKSLENMEKNQAFLFQRNEELSKQLAEAQRSRNDDKRTIDTRLTDLITANQKLRDNLAGVLEDAKRQSAAKDLKITELTEARNSLTGRVHECEKQVRHATELAHSRQSHVDLMNTKLADCEAIVRQLRSHQNVHDDLNTLRKQLSEQTSYIRKMEDRVQKLTEENRYYRQTQESIDVLREQKASQDRQLALMDTLRTRLATLEVEVTTLRGEKAQWKRFLEDKDESGMDSPYALSKALARQRLDFRIIRGHLDEEIEKRNRREENLARVEEQLRQMAKRVEEMEAQHDRDERTIKRLEKSKSLSQKETEFLREQLRSYDLEEVTMTDDADTAKLDRLARLEELLEEHKQRITELEQELQNFRNTAGPPPNQRLHAEDVASARKEIMEKDHAIRALEAEKVMLEREVTSLDQQVTELLADLGRGEYNPKTTRILQLADNPEAAEYAIRAATLAALKAENDALRKQLLEGTGIGARLLPVETYQALQVQCEKLERGIAEEAKKSLRLREVFQVKANEIREVVLSLFGYRLDIELDGRVRLTSKYVKPEELSMVFNSGENNMGTMEINGTTSQLLNDAREHYVTRHESIPAFLGFITLELFRHLEESGGSG</sequence>
<dbReference type="Gene3D" id="3.30.457.60">
    <property type="match status" value="1"/>
</dbReference>
<evidence type="ECO:0000256" key="7">
    <source>
        <dbReference type="ARBA" id="ARBA00023306"/>
    </source>
</evidence>
<comment type="similarity">
    <text evidence="2">Belongs to the MAD1 family.</text>
</comment>
<feature type="coiled-coil region" evidence="8">
    <location>
        <begin position="298"/>
        <end position="465"/>
    </location>
</feature>
<dbReference type="InterPro" id="IPR008672">
    <property type="entry name" value="Mad1"/>
</dbReference>
<reference evidence="9" key="1">
    <citation type="submission" date="2020-05" db="EMBL/GenBank/DDBJ databases">
        <title>Phylogenomic resolution of chytrid fungi.</title>
        <authorList>
            <person name="Stajich J.E."/>
            <person name="Amses K."/>
            <person name="Simmons R."/>
            <person name="Seto K."/>
            <person name="Myers J."/>
            <person name="Bonds A."/>
            <person name="Quandt C.A."/>
            <person name="Barry K."/>
            <person name="Liu P."/>
            <person name="Grigoriev I."/>
            <person name="Longcore J.E."/>
            <person name="James T.Y."/>
        </authorList>
    </citation>
    <scope>NUCLEOTIDE SEQUENCE</scope>
    <source>
        <strain evidence="9">JEL0318</strain>
    </source>
</reference>
<evidence type="ECO:0000256" key="3">
    <source>
        <dbReference type="ARBA" id="ARBA00022019"/>
    </source>
</evidence>
<proteinExistence type="inferred from homology"/>
<dbReference type="Pfam" id="PF05557">
    <property type="entry name" value="MAD"/>
    <property type="match status" value="1"/>
</dbReference>
<dbReference type="PANTHER" id="PTHR23168">
    <property type="entry name" value="MITOTIC SPINDLE ASSEMBLY CHECKPOINT PROTEIN MAD1 MITOTIC ARREST DEFICIENT-LIKE PROTEIN 1"/>
    <property type="match status" value="1"/>
</dbReference>
<evidence type="ECO:0000313" key="9">
    <source>
        <dbReference type="EMBL" id="KAJ3056250.1"/>
    </source>
</evidence>
<dbReference type="GO" id="GO:0051301">
    <property type="term" value="P:cell division"/>
    <property type="evidence" value="ECO:0007669"/>
    <property type="project" value="UniProtKB-KW"/>
</dbReference>
<keyword evidence="4" id="KW-0132">Cell division</keyword>
<evidence type="ECO:0000313" key="10">
    <source>
        <dbReference type="Proteomes" id="UP001212841"/>
    </source>
</evidence>
<feature type="coiled-coil region" evidence="8">
    <location>
        <begin position="173"/>
        <end position="258"/>
    </location>
</feature>
<dbReference type="Gene3D" id="6.10.250.90">
    <property type="match status" value="1"/>
</dbReference>
<accession>A0AAD5SQD9</accession>
<name>A0AAD5SQD9_9FUNG</name>
<keyword evidence="10" id="KW-1185">Reference proteome</keyword>
<dbReference type="Proteomes" id="UP001212841">
    <property type="component" value="Unassembled WGS sequence"/>
</dbReference>
<evidence type="ECO:0000256" key="6">
    <source>
        <dbReference type="ARBA" id="ARBA00023242"/>
    </source>
</evidence>
<keyword evidence="6" id="KW-0539">Nucleus</keyword>
<evidence type="ECO:0000256" key="5">
    <source>
        <dbReference type="ARBA" id="ARBA00022776"/>
    </source>
</evidence>
<dbReference type="AlphaFoldDB" id="A0AAD5SQD9"/>
<dbReference type="GO" id="GO:0007094">
    <property type="term" value="P:mitotic spindle assembly checkpoint signaling"/>
    <property type="evidence" value="ECO:0007669"/>
    <property type="project" value="InterPro"/>
</dbReference>
<evidence type="ECO:0000256" key="1">
    <source>
        <dbReference type="ARBA" id="ARBA00004123"/>
    </source>
</evidence>
<comment type="caution">
    <text evidence="9">The sequence shown here is derived from an EMBL/GenBank/DDBJ whole genome shotgun (WGS) entry which is preliminary data.</text>
</comment>
<keyword evidence="8" id="KW-0175">Coiled coil</keyword>
<gene>
    <name evidence="9" type="primary">MAD1</name>
    <name evidence="9" type="ORF">HK097_007611</name>
</gene>
<dbReference type="GO" id="GO:0072686">
    <property type="term" value="C:mitotic spindle"/>
    <property type="evidence" value="ECO:0007669"/>
    <property type="project" value="TreeGrafter"/>
</dbReference>
<dbReference type="SUPFAM" id="SSF75704">
    <property type="entry name" value="Mitotic arrest deficient-like 1, Mad1"/>
    <property type="match status" value="1"/>
</dbReference>
<feature type="coiled-coil region" evidence="8">
    <location>
        <begin position="8"/>
        <end position="141"/>
    </location>
</feature>
<keyword evidence="7" id="KW-0131">Cell cycle</keyword>
<evidence type="ECO:0000256" key="8">
    <source>
        <dbReference type="SAM" id="Coils"/>
    </source>
</evidence>
<comment type="subcellular location">
    <subcellularLocation>
        <location evidence="1">Nucleus</location>
    </subcellularLocation>
</comment>
<organism evidence="9 10">
    <name type="scientific">Rhizophlyctis rosea</name>
    <dbReference type="NCBI Taxonomy" id="64517"/>
    <lineage>
        <taxon>Eukaryota</taxon>
        <taxon>Fungi</taxon>
        <taxon>Fungi incertae sedis</taxon>
        <taxon>Chytridiomycota</taxon>
        <taxon>Chytridiomycota incertae sedis</taxon>
        <taxon>Chytridiomycetes</taxon>
        <taxon>Rhizophlyctidales</taxon>
        <taxon>Rhizophlyctidaceae</taxon>
        <taxon>Rhizophlyctis</taxon>
    </lineage>
</organism>
<dbReference type="GO" id="GO:0051315">
    <property type="term" value="P:attachment of mitotic spindle microtubules to kinetochore"/>
    <property type="evidence" value="ECO:0007669"/>
    <property type="project" value="TreeGrafter"/>
</dbReference>
<protein>
    <recommendedName>
        <fullName evidence="3">Spindle assembly checkpoint component MAD1</fullName>
    </recommendedName>
</protein>
<dbReference type="GO" id="GO:0000776">
    <property type="term" value="C:kinetochore"/>
    <property type="evidence" value="ECO:0007669"/>
    <property type="project" value="TreeGrafter"/>
</dbReference>
<evidence type="ECO:0000256" key="4">
    <source>
        <dbReference type="ARBA" id="ARBA00022618"/>
    </source>
</evidence>
<dbReference type="PANTHER" id="PTHR23168:SF0">
    <property type="entry name" value="MITOTIC SPINDLE ASSEMBLY CHECKPOINT PROTEIN MAD1"/>
    <property type="match status" value="1"/>
</dbReference>
<keyword evidence="5" id="KW-0498">Mitosis</keyword>
<dbReference type="GO" id="GO:0005635">
    <property type="term" value="C:nuclear envelope"/>
    <property type="evidence" value="ECO:0007669"/>
    <property type="project" value="TreeGrafter"/>
</dbReference>